<feature type="transmembrane region" description="Helical" evidence="6">
    <location>
        <begin position="47"/>
        <end position="67"/>
    </location>
</feature>
<evidence type="ECO:0000256" key="4">
    <source>
        <dbReference type="ARBA" id="ARBA00023136"/>
    </source>
</evidence>
<protein>
    <recommendedName>
        <fullName evidence="7">Major facilitator superfamily (MFS) profile domain-containing protein</fullName>
    </recommendedName>
</protein>
<feature type="transmembrane region" description="Helical" evidence="6">
    <location>
        <begin position="79"/>
        <end position="98"/>
    </location>
</feature>
<dbReference type="InterPro" id="IPR011701">
    <property type="entry name" value="MFS"/>
</dbReference>
<dbReference type="AlphaFoldDB" id="A0AAN0J359"/>
<dbReference type="GO" id="GO:0016020">
    <property type="term" value="C:membrane"/>
    <property type="evidence" value="ECO:0007669"/>
    <property type="project" value="UniProtKB-SubCell"/>
</dbReference>
<evidence type="ECO:0000313" key="8">
    <source>
        <dbReference type="EnsemblMetazoa" id="XP_019851479.1"/>
    </source>
</evidence>
<dbReference type="PROSITE" id="PS50850">
    <property type="entry name" value="MFS"/>
    <property type="match status" value="1"/>
</dbReference>
<reference evidence="9" key="1">
    <citation type="journal article" date="2010" name="Nature">
        <title>The Amphimedon queenslandica genome and the evolution of animal complexity.</title>
        <authorList>
            <person name="Srivastava M."/>
            <person name="Simakov O."/>
            <person name="Chapman J."/>
            <person name="Fahey B."/>
            <person name="Gauthier M.E."/>
            <person name="Mitros T."/>
            <person name="Richards G.S."/>
            <person name="Conaco C."/>
            <person name="Dacre M."/>
            <person name="Hellsten U."/>
            <person name="Larroux C."/>
            <person name="Putnam N.H."/>
            <person name="Stanke M."/>
            <person name="Adamska M."/>
            <person name="Darling A."/>
            <person name="Degnan S.M."/>
            <person name="Oakley T.H."/>
            <person name="Plachetzki D.C."/>
            <person name="Zhai Y."/>
            <person name="Adamski M."/>
            <person name="Calcino A."/>
            <person name="Cummins S.F."/>
            <person name="Goodstein D.M."/>
            <person name="Harris C."/>
            <person name="Jackson D.J."/>
            <person name="Leys S.P."/>
            <person name="Shu S."/>
            <person name="Woodcroft B.J."/>
            <person name="Vervoort M."/>
            <person name="Kosik K.S."/>
            <person name="Manning G."/>
            <person name="Degnan B.M."/>
            <person name="Rokhsar D.S."/>
        </authorList>
    </citation>
    <scope>NUCLEOTIDE SEQUENCE [LARGE SCALE GENOMIC DNA]</scope>
</reference>
<dbReference type="EnsemblMetazoa" id="XM_019995921.1">
    <property type="protein sequence ID" value="XP_019851480.1"/>
    <property type="gene ID" value="LOC105312602"/>
</dbReference>
<feature type="transmembrane region" description="Helical" evidence="6">
    <location>
        <begin position="282"/>
        <end position="303"/>
    </location>
</feature>
<evidence type="ECO:0000256" key="6">
    <source>
        <dbReference type="SAM" id="Phobius"/>
    </source>
</evidence>
<proteinExistence type="predicted"/>
<feature type="transmembrane region" description="Helical" evidence="6">
    <location>
        <begin position="386"/>
        <end position="407"/>
    </location>
</feature>
<dbReference type="RefSeq" id="XP_019851481.1">
    <property type="nucleotide sequence ID" value="XM_019995922.1"/>
</dbReference>
<organism evidence="8 9">
    <name type="scientific">Amphimedon queenslandica</name>
    <name type="common">Sponge</name>
    <dbReference type="NCBI Taxonomy" id="400682"/>
    <lineage>
        <taxon>Eukaryota</taxon>
        <taxon>Metazoa</taxon>
        <taxon>Porifera</taxon>
        <taxon>Demospongiae</taxon>
        <taxon>Heteroscleromorpha</taxon>
        <taxon>Haplosclerida</taxon>
        <taxon>Niphatidae</taxon>
        <taxon>Amphimedon</taxon>
    </lineage>
</organism>
<dbReference type="KEGG" id="aqu:105312602"/>
<reference evidence="8" key="2">
    <citation type="submission" date="2024-06" db="UniProtKB">
        <authorList>
            <consortium name="EnsemblMetazoa"/>
        </authorList>
    </citation>
    <scope>IDENTIFICATION</scope>
</reference>
<dbReference type="InterPro" id="IPR051068">
    <property type="entry name" value="MFS_Domain-Containing_Protein"/>
</dbReference>
<evidence type="ECO:0000256" key="2">
    <source>
        <dbReference type="ARBA" id="ARBA00022692"/>
    </source>
</evidence>
<dbReference type="InterPro" id="IPR020846">
    <property type="entry name" value="MFS_dom"/>
</dbReference>
<evidence type="ECO:0000313" key="9">
    <source>
        <dbReference type="Proteomes" id="UP000007879"/>
    </source>
</evidence>
<dbReference type="EnsemblMetazoa" id="XM_019995920.1">
    <property type="protein sequence ID" value="XP_019851479.1"/>
    <property type="gene ID" value="LOC105312602"/>
</dbReference>
<feature type="transmembrane region" description="Helical" evidence="6">
    <location>
        <begin position="135"/>
        <end position="159"/>
    </location>
</feature>
<dbReference type="SUPFAM" id="SSF103473">
    <property type="entry name" value="MFS general substrate transporter"/>
    <property type="match status" value="1"/>
</dbReference>
<name>A0AAN0J359_AMPQE</name>
<feature type="transmembrane region" description="Helical" evidence="6">
    <location>
        <begin position="427"/>
        <end position="443"/>
    </location>
</feature>
<dbReference type="PANTHER" id="PTHR23510:SF16">
    <property type="entry name" value="MAJOR FACILITATOR SUPERFAMILY (MFS) PROFILE DOMAIN-CONTAINING PROTEIN"/>
    <property type="match status" value="1"/>
</dbReference>
<keyword evidence="3 6" id="KW-1133">Transmembrane helix</keyword>
<dbReference type="RefSeq" id="XP_019851480.1">
    <property type="nucleotide sequence ID" value="XM_019995921.1"/>
</dbReference>
<comment type="subcellular location">
    <subcellularLocation>
        <location evidence="1">Membrane</location>
        <topology evidence="1">Multi-pass membrane protein</topology>
    </subcellularLocation>
</comment>
<evidence type="ECO:0000256" key="3">
    <source>
        <dbReference type="ARBA" id="ARBA00022989"/>
    </source>
</evidence>
<feature type="transmembrane region" description="Helical" evidence="6">
    <location>
        <begin position="319"/>
        <end position="340"/>
    </location>
</feature>
<keyword evidence="9" id="KW-1185">Reference proteome</keyword>
<feature type="region of interest" description="Disordered" evidence="5">
    <location>
        <begin position="213"/>
        <end position="233"/>
    </location>
</feature>
<evidence type="ECO:0000259" key="7">
    <source>
        <dbReference type="PROSITE" id="PS50850"/>
    </source>
</evidence>
<dbReference type="RefSeq" id="XP_019851479.1">
    <property type="nucleotide sequence ID" value="XM_019995920.1"/>
</dbReference>
<feature type="transmembrane region" description="Helical" evidence="6">
    <location>
        <begin position="12"/>
        <end position="35"/>
    </location>
</feature>
<dbReference type="Gene3D" id="1.20.1250.20">
    <property type="entry name" value="MFS general substrate transporter like domains"/>
    <property type="match status" value="1"/>
</dbReference>
<feature type="transmembrane region" description="Helical" evidence="6">
    <location>
        <begin position="179"/>
        <end position="197"/>
    </location>
</feature>
<sequence>MVSLVTAKKWATWTTIAVFFLSGGMEYSVILPTCWDYMHEEFGAQKWLYGLTISAMSISNLLIGPIMGAIYDKTHQTKILVLFLNLFEIGGNLLYFAAKSKYTILASRFLTGVGWSAGTVIFGDLARTSLKNKRATIYSVIMSLRQFGIVLGPAMNVIFRKFNSKIGKYPVNKYTLPGLFMAAVWLILEVMFIFAFYQQPPIGELEEQHEGIQKEKRKFSQNDDTKSDYTKPDYTKPDYDHFNRRAINTEATPLLIKRTNWSISKKLRSFVWMTSSLIYEELVLLLSLFYVVIFMDCAMQAAFNPMAESILGWKDFENSIFFAVQAGINIFSLVLVLVLYRKTKIPDIYYIIFGVTVLLMSDIWILGFFGRGHTSSSNVSLNVFEFTFSFGLIATALPFSWVVGASLYSKLLPMDIQGYGQGVRRSMESLAAIIGPLWSGTLSDTDPNYYLFFSLPSFLLLFVLILLLASFKRIKSHRNKIAAS</sequence>
<accession>A0AAN0J359</accession>
<keyword evidence="4 6" id="KW-0472">Membrane</keyword>
<dbReference type="PANTHER" id="PTHR23510">
    <property type="entry name" value="INNER MEMBRANE TRANSPORT PROTEIN YAJR"/>
    <property type="match status" value="1"/>
</dbReference>
<dbReference type="Proteomes" id="UP000007879">
    <property type="component" value="Unassembled WGS sequence"/>
</dbReference>
<dbReference type="EnsemblMetazoa" id="XM_019995922.1">
    <property type="protein sequence ID" value="XP_019851481.1"/>
    <property type="gene ID" value="LOC105312602"/>
</dbReference>
<dbReference type="InterPro" id="IPR036259">
    <property type="entry name" value="MFS_trans_sf"/>
</dbReference>
<feature type="transmembrane region" description="Helical" evidence="6">
    <location>
        <begin position="347"/>
        <end position="366"/>
    </location>
</feature>
<evidence type="ECO:0000256" key="5">
    <source>
        <dbReference type="SAM" id="MobiDB-lite"/>
    </source>
</evidence>
<evidence type="ECO:0000256" key="1">
    <source>
        <dbReference type="ARBA" id="ARBA00004141"/>
    </source>
</evidence>
<dbReference type="GeneID" id="105312602"/>
<feature type="transmembrane region" description="Helical" evidence="6">
    <location>
        <begin position="449"/>
        <end position="471"/>
    </location>
</feature>
<dbReference type="Pfam" id="PF07690">
    <property type="entry name" value="MFS_1"/>
    <property type="match status" value="1"/>
</dbReference>
<keyword evidence="2 6" id="KW-0812">Transmembrane</keyword>
<dbReference type="GO" id="GO:0022857">
    <property type="term" value="F:transmembrane transporter activity"/>
    <property type="evidence" value="ECO:0007669"/>
    <property type="project" value="InterPro"/>
</dbReference>
<feature type="domain" description="Major facilitator superfamily (MFS) profile" evidence="7">
    <location>
        <begin position="12"/>
        <end position="474"/>
    </location>
</feature>